<dbReference type="AlphaFoldDB" id="A0A328A9G9"/>
<dbReference type="EMBL" id="QFYR01000004">
    <property type="protein sequence ID" value="RAK51260.1"/>
    <property type="molecule type" value="Genomic_DNA"/>
</dbReference>
<dbReference type="Proteomes" id="UP000249725">
    <property type="component" value="Unassembled WGS sequence"/>
</dbReference>
<feature type="region of interest" description="Disordered" evidence="1">
    <location>
        <begin position="51"/>
        <end position="97"/>
    </location>
</feature>
<evidence type="ECO:0000256" key="1">
    <source>
        <dbReference type="SAM" id="MobiDB-lite"/>
    </source>
</evidence>
<reference evidence="4" key="1">
    <citation type="submission" date="2018-05" db="EMBL/GenBank/DDBJ databases">
        <authorList>
            <person name="Li X."/>
        </authorList>
    </citation>
    <scope>NUCLEOTIDE SEQUENCE [LARGE SCALE GENOMIC DNA]</scope>
    <source>
        <strain evidence="4">YIM 73061</strain>
    </source>
</reference>
<feature type="transmembrane region" description="Helical" evidence="2">
    <location>
        <begin position="30"/>
        <end position="47"/>
    </location>
</feature>
<feature type="region of interest" description="Disordered" evidence="1">
    <location>
        <begin position="1"/>
        <end position="26"/>
    </location>
</feature>
<gene>
    <name evidence="3" type="ORF">DJ018_15030</name>
</gene>
<proteinExistence type="predicted"/>
<keyword evidence="2" id="KW-0472">Membrane</keyword>
<keyword evidence="2" id="KW-1133">Transmembrane helix</keyword>
<dbReference type="RefSeq" id="WP_111515795.1">
    <property type="nucleotide sequence ID" value="NZ_QFYR01000004.1"/>
</dbReference>
<name>A0A328A9G9_9CAUL</name>
<protein>
    <submittedName>
        <fullName evidence="3">Uncharacterized protein</fullName>
    </submittedName>
</protein>
<keyword evidence="2" id="KW-0812">Transmembrane</keyword>
<keyword evidence="4" id="KW-1185">Reference proteome</keyword>
<sequence length="97" mass="10199">MSERPTHPTNQPDSYDRGEPRKRTRNIPPLVWIVLALLVGWLVVAMLQRQGADRTPQGGSTPAQAEGTSIMPATPPSGDAPGTPAGVINGPAQPPAQ</sequence>
<feature type="compositionally biased region" description="Polar residues" evidence="1">
    <location>
        <begin position="57"/>
        <end position="67"/>
    </location>
</feature>
<accession>A0A328A9G9</accession>
<evidence type="ECO:0000313" key="3">
    <source>
        <dbReference type="EMBL" id="RAK51260.1"/>
    </source>
</evidence>
<evidence type="ECO:0000256" key="2">
    <source>
        <dbReference type="SAM" id="Phobius"/>
    </source>
</evidence>
<evidence type="ECO:0000313" key="4">
    <source>
        <dbReference type="Proteomes" id="UP000249725"/>
    </source>
</evidence>
<comment type="caution">
    <text evidence="3">The sequence shown here is derived from an EMBL/GenBank/DDBJ whole genome shotgun (WGS) entry which is preliminary data.</text>
</comment>
<organism evidence="3 4">
    <name type="scientific">Phenylobacterium deserti</name>
    <dbReference type="NCBI Taxonomy" id="1914756"/>
    <lineage>
        <taxon>Bacteria</taxon>
        <taxon>Pseudomonadati</taxon>
        <taxon>Pseudomonadota</taxon>
        <taxon>Alphaproteobacteria</taxon>
        <taxon>Caulobacterales</taxon>
        <taxon>Caulobacteraceae</taxon>
        <taxon>Phenylobacterium</taxon>
    </lineage>
</organism>